<dbReference type="OrthoDB" id="7659348at2"/>
<reference evidence="2 3" key="1">
    <citation type="journal article" date="2018" name="Int. J. Syst. Evol. Microbiol.">
        <title>Pseudooceanicola lipolyticus sp. nov., a marine alphaproteobacterium, reclassification of Oceanicola flagellatus as Pseudooceanicola flagellatus comb. nov. and emended description of the genus Pseudooceanicola.</title>
        <authorList>
            <person name="Huang M.-M."/>
            <person name="Guo L.-L."/>
            <person name="Wu Y.-H."/>
            <person name="Lai Q.-L."/>
            <person name="Shao Z.-Z."/>
            <person name="Wang C.-S."/>
            <person name="Wu M."/>
            <person name="Xu X.-W."/>
        </authorList>
    </citation>
    <scope>NUCLEOTIDE SEQUENCE [LARGE SCALE GENOMIC DNA]</scope>
    <source>
        <strain evidence="2 3">157</strain>
    </source>
</reference>
<sequence>MQNDWILDVLADLKRFALANDLAALATKLDDTTHVAAQEIASKAKGAGPGPQLYGDDGRSGCVDRKAGSH</sequence>
<proteinExistence type="predicted"/>
<evidence type="ECO:0000313" key="3">
    <source>
        <dbReference type="Proteomes" id="UP000231553"/>
    </source>
</evidence>
<keyword evidence="3" id="KW-1185">Reference proteome</keyword>
<feature type="region of interest" description="Disordered" evidence="1">
    <location>
        <begin position="45"/>
        <end position="70"/>
    </location>
</feature>
<comment type="caution">
    <text evidence="2">The sequence shown here is derived from an EMBL/GenBank/DDBJ whole genome shotgun (WGS) entry which is preliminary data.</text>
</comment>
<dbReference type="AlphaFoldDB" id="A0A2M8IZL9"/>
<organism evidence="2 3">
    <name type="scientific">Pseudooceanicola lipolyticus</name>
    <dbReference type="NCBI Taxonomy" id="2029104"/>
    <lineage>
        <taxon>Bacteria</taxon>
        <taxon>Pseudomonadati</taxon>
        <taxon>Pseudomonadota</taxon>
        <taxon>Alphaproteobacteria</taxon>
        <taxon>Rhodobacterales</taxon>
        <taxon>Paracoccaceae</taxon>
        <taxon>Pseudooceanicola</taxon>
    </lineage>
</organism>
<gene>
    <name evidence="2" type="ORF">CVM52_14345</name>
</gene>
<dbReference type="RefSeq" id="WP_100163176.1">
    <property type="nucleotide sequence ID" value="NZ_PGTB01000062.1"/>
</dbReference>
<dbReference type="Proteomes" id="UP000231553">
    <property type="component" value="Unassembled WGS sequence"/>
</dbReference>
<protein>
    <submittedName>
        <fullName evidence="2">Uncharacterized protein</fullName>
    </submittedName>
</protein>
<accession>A0A2M8IZL9</accession>
<evidence type="ECO:0000313" key="2">
    <source>
        <dbReference type="EMBL" id="PJE35981.1"/>
    </source>
</evidence>
<feature type="compositionally biased region" description="Basic and acidic residues" evidence="1">
    <location>
        <begin position="56"/>
        <end position="70"/>
    </location>
</feature>
<evidence type="ECO:0000256" key="1">
    <source>
        <dbReference type="SAM" id="MobiDB-lite"/>
    </source>
</evidence>
<dbReference type="EMBL" id="PGTB01000062">
    <property type="protein sequence ID" value="PJE35981.1"/>
    <property type="molecule type" value="Genomic_DNA"/>
</dbReference>
<name>A0A2M8IZL9_9RHOB</name>